<dbReference type="Proteomes" id="UP001149163">
    <property type="component" value="Unassembled WGS sequence"/>
</dbReference>
<dbReference type="GeneID" id="81428945"/>
<sequence length="136" mass="14093">MAPLEGKLAGQAMGQGAKATGPQGHGGPDKESEMGAEPEFGRGGGHKSRPRVWGAGASLVVGLSPTAREMSGCLRPAQLSPGGCALLFRLAAAVTPVVPIARQLVALPFLFPALACSRITTSLENHWGRAWTRRGR</sequence>
<protein>
    <submittedName>
        <fullName evidence="2">Uncharacterized protein</fullName>
    </submittedName>
</protein>
<reference evidence="2" key="1">
    <citation type="submission" date="2022-11" db="EMBL/GenBank/DDBJ databases">
        <authorList>
            <person name="Petersen C."/>
        </authorList>
    </citation>
    <scope>NUCLEOTIDE SEQUENCE</scope>
    <source>
        <strain evidence="2">IBT 26290</strain>
    </source>
</reference>
<proteinExistence type="predicted"/>
<gene>
    <name evidence="2" type="ORF">N7482_007645</name>
</gene>
<evidence type="ECO:0000313" key="2">
    <source>
        <dbReference type="EMBL" id="KAJ5160641.1"/>
    </source>
</evidence>
<name>A0A9W9HZU6_9EURO</name>
<comment type="caution">
    <text evidence="2">The sequence shown here is derived from an EMBL/GenBank/DDBJ whole genome shotgun (WGS) entry which is preliminary data.</text>
</comment>
<keyword evidence="3" id="KW-1185">Reference proteome</keyword>
<feature type="region of interest" description="Disordered" evidence="1">
    <location>
        <begin position="1"/>
        <end position="51"/>
    </location>
</feature>
<evidence type="ECO:0000256" key="1">
    <source>
        <dbReference type="SAM" id="MobiDB-lite"/>
    </source>
</evidence>
<reference evidence="2" key="2">
    <citation type="journal article" date="2023" name="IMA Fungus">
        <title>Comparative genomic study of the Penicillium genus elucidates a diverse pangenome and 15 lateral gene transfer events.</title>
        <authorList>
            <person name="Petersen C."/>
            <person name="Sorensen T."/>
            <person name="Nielsen M.R."/>
            <person name="Sondergaard T.E."/>
            <person name="Sorensen J.L."/>
            <person name="Fitzpatrick D.A."/>
            <person name="Frisvad J.C."/>
            <person name="Nielsen K.L."/>
        </authorList>
    </citation>
    <scope>NUCLEOTIDE SEQUENCE</scope>
    <source>
        <strain evidence="2">IBT 26290</strain>
    </source>
</reference>
<organism evidence="2 3">
    <name type="scientific">Penicillium canariense</name>
    <dbReference type="NCBI Taxonomy" id="189055"/>
    <lineage>
        <taxon>Eukaryota</taxon>
        <taxon>Fungi</taxon>
        <taxon>Dikarya</taxon>
        <taxon>Ascomycota</taxon>
        <taxon>Pezizomycotina</taxon>
        <taxon>Eurotiomycetes</taxon>
        <taxon>Eurotiomycetidae</taxon>
        <taxon>Eurotiales</taxon>
        <taxon>Aspergillaceae</taxon>
        <taxon>Penicillium</taxon>
    </lineage>
</organism>
<accession>A0A9W9HZU6</accession>
<dbReference type="AlphaFoldDB" id="A0A9W9HZU6"/>
<evidence type="ECO:0000313" key="3">
    <source>
        <dbReference type="Proteomes" id="UP001149163"/>
    </source>
</evidence>
<dbReference type="EMBL" id="JAPQKN010000004">
    <property type="protein sequence ID" value="KAJ5160641.1"/>
    <property type="molecule type" value="Genomic_DNA"/>
</dbReference>
<dbReference type="RefSeq" id="XP_056542198.1">
    <property type="nucleotide sequence ID" value="XM_056689769.1"/>
</dbReference>